<keyword evidence="3 5" id="KW-1133">Transmembrane helix</keyword>
<evidence type="ECO:0000256" key="3">
    <source>
        <dbReference type="ARBA" id="ARBA00022989"/>
    </source>
</evidence>
<comment type="subcellular location">
    <subcellularLocation>
        <location evidence="1">Membrane</location>
        <topology evidence="1">Multi-pass membrane protein</topology>
    </subcellularLocation>
</comment>
<keyword evidence="2 5" id="KW-0812">Transmembrane</keyword>
<evidence type="ECO:0000256" key="2">
    <source>
        <dbReference type="ARBA" id="ARBA00022692"/>
    </source>
</evidence>
<name>A0A0F9K816_9ZZZZ</name>
<evidence type="ECO:0000313" key="6">
    <source>
        <dbReference type="EMBL" id="KKM70786.1"/>
    </source>
</evidence>
<reference evidence="6" key="1">
    <citation type="journal article" date="2015" name="Nature">
        <title>Complex archaea that bridge the gap between prokaryotes and eukaryotes.</title>
        <authorList>
            <person name="Spang A."/>
            <person name="Saw J.H."/>
            <person name="Jorgensen S.L."/>
            <person name="Zaremba-Niedzwiedzka K."/>
            <person name="Martijn J."/>
            <person name="Lind A.E."/>
            <person name="van Eijk R."/>
            <person name="Schleper C."/>
            <person name="Guy L."/>
            <person name="Ettema T.J."/>
        </authorList>
    </citation>
    <scope>NUCLEOTIDE SEQUENCE</scope>
</reference>
<dbReference type="InterPro" id="IPR027359">
    <property type="entry name" value="Volt_channel_dom_sf"/>
</dbReference>
<dbReference type="Gene3D" id="1.20.120.350">
    <property type="entry name" value="Voltage-gated potassium channels. Chain C"/>
    <property type="match status" value="1"/>
</dbReference>
<proteinExistence type="predicted"/>
<evidence type="ECO:0008006" key="7">
    <source>
        <dbReference type="Google" id="ProtNLM"/>
    </source>
</evidence>
<feature type="transmembrane region" description="Helical" evidence="5">
    <location>
        <begin position="15"/>
        <end position="36"/>
    </location>
</feature>
<gene>
    <name evidence="6" type="ORF">LCGC14_1437240</name>
</gene>
<evidence type="ECO:0000256" key="4">
    <source>
        <dbReference type="ARBA" id="ARBA00023136"/>
    </source>
</evidence>
<comment type="caution">
    <text evidence="6">The sequence shown here is derived from an EMBL/GenBank/DDBJ whole genome shotgun (WGS) entry which is preliminary data.</text>
</comment>
<accession>A0A0F9K816</accession>
<dbReference type="GO" id="GO:0016020">
    <property type="term" value="C:membrane"/>
    <property type="evidence" value="ECO:0007669"/>
    <property type="project" value="UniProtKB-SubCell"/>
</dbReference>
<dbReference type="AlphaFoldDB" id="A0A0F9K816"/>
<protein>
    <recommendedName>
        <fullName evidence="7">Ion transport domain-containing protein</fullName>
    </recommendedName>
</protein>
<evidence type="ECO:0000256" key="5">
    <source>
        <dbReference type="SAM" id="Phobius"/>
    </source>
</evidence>
<keyword evidence="4 5" id="KW-0472">Membrane</keyword>
<evidence type="ECO:0000256" key="1">
    <source>
        <dbReference type="ARBA" id="ARBA00004141"/>
    </source>
</evidence>
<feature type="transmembrane region" description="Helical" evidence="5">
    <location>
        <begin position="68"/>
        <end position="89"/>
    </location>
</feature>
<sequence length="335" mass="38793">MLKINRKNLKSSHQLIWLIIDFLMLGLLMINLAFIIGDSIYNFVAVENLLKEHLPTLQAAYNPIHENFIFYDLLFVAVFLTEFFIRWGYSVKAKVYDRWYFYPFIHWYDAVGCIPVGSLRFLRVLRVISIVYRLHQYKIIDVTSTGIYRFINFYYEAFMEELSDRIVAKVLSGIQYEIKLGSPLFEKIQNEILYPRRQMLAGWISQRVAKAAQESYIPNRGVLRIYLEERVDHALEQNVELSRLKYLPVVGSTIKETLEEAVGDIVANVIQQILEDLASASNHGFIEDIVNTFISSPGDSGSAKAKNDALIALINEIIEAMKGQVKVKRWREQLP</sequence>
<dbReference type="EMBL" id="LAZR01009751">
    <property type="protein sequence ID" value="KKM70786.1"/>
    <property type="molecule type" value="Genomic_DNA"/>
</dbReference>
<organism evidence="6">
    <name type="scientific">marine sediment metagenome</name>
    <dbReference type="NCBI Taxonomy" id="412755"/>
    <lineage>
        <taxon>unclassified sequences</taxon>
        <taxon>metagenomes</taxon>
        <taxon>ecological metagenomes</taxon>
    </lineage>
</organism>